<feature type="non-terminal residue" evidence="1">
    <location>
        <position position="66"/>
    </location>
</feature>
<dbReference type="GeneID" id="20322894"/>
<evidence type="ECO:0000313" key="2">
    <source>
        <dbReference type="Proteomes" id="UP000054324"/>
    </source>
</evidence>
<reference evidence="1 2" key="1">
    <citation type="submission" date="2013-11" db="EMBL/GenBank/DDBJ databases">
        <title>Opisthorchis viverrini - life in the bile duct.</title>
        <authorList>
            <person name="Young N.D."/>
            <person name="Nagarajan N."/>
            <person name="Lin S.J."/>
            <person name="Korhonen P.K."/>
            <person name="Jex A.R."/>
            <person name="Hall R.S."/>
            <person name="Safavi-Hemami H."/>
            <person name="Kaewkong W."/>
            <person name="Bertrand D."/>
            <person name="Gao S."/>
            <person name="Seet Q."/>
            <person name="Wongkham S."/>
            <person name="Teh B.T."/>
            <person name="Wongkham C."/>
            <person name="Intapan P.M."/>
            <person name="Maleewong W."/>
            <person name="Yang X."/>
            <person name="Hu M."/>
            <person name="Wang Z."/>
            <person name="Hofmann A."/>
            <person name="Sternberg P.W."/>
            <person name="Tan P."/>
            <person name="Wang J."/>
            <person name="Gasser R.B."/>
        </authorList>
    </citation>
    <scope>NUCLEOTIDE SEQUENCE [LARGE SCALE GENOMIC DNA]</scope>
</reference>
<dbReference type="RefSeq" id="XP_009172859.1">
    <property type="nucleotide sequence ID" value="XM_009174595.1"/>
</dbReference>
<name>A0A074ZJ62_OPIVI</name>
<dbReference type="AlphaFoldDB" id="A0A074ZJ62"/>
<proteinExistence type="predicted"/>
<feature type="non-terminal residue" evidence="1">
    <location>
        <position position="1"/>
    </location>
</feature>
<gene>
    <name evidence="1" type="ORF">T265_08715</name>
</gene>
<organism evidence="1 2">
    <name type="scientific">Opisthorchis viverrini</name>
    <name type="common">Southeast Asian liver fluke</name>
    <dbReference type="NCBI Taxonomy" id="6198"/>
    <lineage>
        <taxon>Eukaryota</taxon>
        <taxon>Metazoa</taxon>
        <taxon>Spiralia</taxon>
        <taxon>Lophotrochozoa</taxon>
        <taxon>Platyhelminthes</taxon>
        <taxon>Trematoda</taxon>
        <taxon>Digenea</taxon>
        <taxon>Opisthorchiida</taxon>
        <taxon>Opisthorchiata</taxon>
        <taxon>Opisthorchiidae</taxon>
        <taxon>Opisthorchis</taxon>
    </lineage>
</organism>
<accession>A0A074ZJ62</accession>
<dbReference type="CTD" id="20322894"/>
<dbReference type="EMBL" id="KL596851">
    <property type="protein sequence ID" value="KER23390.1"/>
    <property type="molecule type" value="Genomic_DNA"/>
</dbReference>
<protein>
    <submittedName>
        <fullName evidence="1">Uncharacterized protein</fullName>
    </submittedName>
</protein>
<evidence type="ECO:0000313" key="1">
    <source>
        <dbReference type="EMBL" id="KER23390.1"/>
    </source>
</evidence>
<dbReference type="KEGG" id="ovi:T265_08715"/>
<dbReference type="Proteomes" id="UP000054324">
    <property type="component" value="Unassembled WGS sequence"/>
</dbReference>
<sequence>CGAETHNVLTGKPAARLRSLVKTCVCGVPQTTSISVLPKVHWKSMHQNPWPRSMRRKVGKCSFAWC</sequence>
<keyword evidence="2" id="KW-1185">Reference proteome</keyword>